<comment type="caution">
    <text evidence="2">The sequence shown here is derived from an EMBL/GenBank/DDBJ whole genome shotgun (WGS) entry which is preliminary data.</text>
</comment>
<evidence type="ECO:0000313" key="2">
    <source>
        <dbReference type="EMBL" id="MBB3090449.1"/>
    </source>
</evidence>
<dbReference type="Proteomes" id="UP000577707">
    <property type="component" value="Unassembled WGS sequence"/>
</dbReference>
<gene>
    <name evidence="2" type="ORF">FHS12_003407</name>
</gene>
<accession>A0A7W5A750</accession>
<organism evidence="2 3">
    <name type="scientific">Nocardioides albus</name>
    <dbReference type="NCBI Taxonomy" id="1841"/>
    <lineage>
        <taxon>Bacteria</taxon>
        <taxon>Bacillati</taxon>
        <taxon>Actinomycetota</taxon>
        <taxon>Actinomycetes</taxon>
        <taxon>Propionibacteriales</taxon>
        <taxon>Nocardioidaceae</taxon>
        <taxon>Nocardioides</taxon>
    </lineage>
</organism>
<protein>
    <recommendedName>
        <fullName evidence="4">Toxin</fullName>
    </recommendedName>
</protein>
<keyword evidence="3" id="KW-1185">Reference proteome</keyword>
<name>A0A7W5A750_9ACTN</name>
<sequence length="95" mass="10581">MDGAGDPGRDEVESGEEGLHEPIVLESAHRHGVAEEDMLHVLRFAIRQVRQDDDMVMFIGPDRAGVLCEVGAVIWWGGEFAVVHAMRPARSKYLR</sequence>
<feature type="region of interest" description="Disordered" evidence="1">
    <location>
        <begin position="1"/>
        <end position="22"/>
    </location>
</feature>
<reference evidence="2 3" key="1">
    <citation type="submission" date="2020-08" db="EMBL/GenBank/DDBJ databases">
        <title>Genomic Encyclopedia of Type Strains, Phase III (KMG-III): the genomes of soil and plant-associated and newly described type strains.</title>
        <authorList>
            <person name="Whitman W."/>
        </authorList>
    </citation>
    <scope>NUCLEOTIDE SEQUENCE [LARGE SCALE GENOMIC DNA]</scope>
    <source>
        <strain evidence="2 3">CECT 3302</strain>
    </source>
</reference>
<evidence type="ECO:0008006" key="4">
    <source>
        <dbReference type="Google" id="ProtNLM"/>
    </source>
</evidence>
<dbReference type="AlphaFoldDB" id="A0A7W5A750"/>
<dbReference type="EMBL" id="JACHXG010000007">
    <property type="protein sequence ID" value="MBB3090449.1"/>
    <property type="molecule type" value="Genomic_DNA"/>
</dbReference>
<proteinExistence type="predicted"/>
<evidence type="ECO:0000313" key="3">
    <source>
        <dbReference type="Proteomes" id="UP000577707"/>
    </source>
</evidence>
<feature type="compositionally biased region" description="Basic and acidic residues" evidence="1">
    <location>
        <begin position="7"/>
        <end position="20"/>
    </location>
</feature>
<evidence type="ECO:0000256" key="1">
    <source>
        <dbReference type="SAM" id="MobiDB-lite"/>
    </source>
</evidence>